<reference evidence="1 2" key="1">
    <citation type="submission" date="2017-12" db="EMBL/GenBank/DDBJ databases">
        <title>Population genomics insights into the ecological differentiation and adaptive evolution in streptomycetes.</title>
        <authorList>
            <person name="Li Y."/>
            <person name="Huang Y."/>
        </authorList>
    </citation>
    <scope>NUCLEOTIDE SEQUENCE [LARGE SCALE GENOMIC DNA]</scope>
    <source>
        <strain evidence="1 2">NBRC 100770</strain>
    </source>
</reference>
<name>A0A8G2DZU1_9ACTN</name>
<gene>
    <name evidence="1" type="ORF">C0Q92_30840</name>
</gene>
<evidence type="ECO:0000313" key="2">
    <source>
        <dbReference type="Proteomes" id="UP000292693"/>
    </source>
</evidence>
<organism evidence="1 2">
    <name type="scientific">Streptomyces albidoflavus</name>
    <dbReference type="NCBI Taxonomy" id="1886"/>
    <lineage>
        <taxon>Bacteria</taxon>
        <taxon>Bacillati</taxon>
        <taxon>Actinomycetota</taxon>
        <taxon>Actinomycetes</taxon>
        <taxon>Kitasatosporales</taxon>
        <taxon>Streptomycetaceae</taxon>
        <taxon>Streptomyces</taxon>
        <taxon>Streptomyces albidoflavus group</taxon>
    </lineage>
</organism>
<sequence>MRGVLAGLAGAETEEPSMSTIDPNAELKARIAEIRERFAAESKDGKLTVRRDDGLYRHLEVEMPKSSAYWFEVMTWPGALAITGHTGSYVFRRDENMLAFFRSCEATGSGWKVDTRYWAEKVQPHGERDVQRYAEDRVRAYIKQAAEESEAAHPGLVAEVEVELFSRYSNADLETEAGAKAALAAFEFDGFRFNTTGWEFTEYDYWFLYTCQAIAWTVAQYDTALTPAA</sequence>
<proteinExistence type="predicted"/>
<evidence type="ECO:0000313" key="1">
    <source>
        <dbReference type="EMBL" id="RZE15451.1"/>
    </source>
</evidence>
<comment type="caution">
    <text evidence="1">The sequence shown here is derived from an EMBL/GenBank/DDBJ whole genome shotgun (WGS) entry which is preliminary data.</text>
</comment>
<dbReference type="AlphaFoldDB" id="A0A8G2DZU1"/>
<protein>
    <submittedName>
        <fullName evidence="1">Uncharacterized protein</fullName>
    </submittedName>
</protein>
<accession>A0A8G2DZU1</accession>
<dbReference type="Proteomes" id="UP000292693">
    <property type="component" value="Unassembled WGS sequence"/>
</dbReference>
<dbReference type="EMBL" id="PKLL01000033">
    <property type="protein sequence ID" value="RZE15451.1"/>
    <property type="molecule type" value="Genomic_DNA"/>
</dbReference>